<comment type="caution">
    <text evidence="6">The sequence shown here is derived from an EMBL/GenBank/DDBJ whole genome shotgun (WGS) entry which is preliminary data.</text>
</comment>
<gene>
    <name evidence="6" type="ORF">WN944_019645</name>
</gene>
<accession>A0AAP0M0B6</accession>
<protein>
    <submittedName>
        <fullName evidence="6">Uncharacterized protein</fullName>
    </submittedName>
</protein>
<keyword evidence="3" id="KW-0479">Metal-binding</keyword>
<evidence type="ECO:0000256" key="4">
    <source>
        <dbReference type="ARBA" id="ARBA00022833"/>
    </source>
</evidence>
<evidence type="ECO:0000256" key="5">
    <source>
        <dbReference type="SAM" id="Phobius"/>
    </source>
</evidence>
<dbReference type="GO" id="GO:0051903">
    <property type="term" value="F:S-(hydroxymethyl)glutathione dehydrogenase [NAD(P)+] activity"/>
    <property type="evidence" value="ECO:0007669"/>
    <property type="project" value="TreeGrafter"/>
</dbReference>
<proteinExistence type="predicted"/>
<dbReference type="PANTHER" id="PTHR43880">
    <property type="entry name" value="ALCOHOL DEHYDROGENASE"/>
    <property type="match status" value="1"/>
</dbReference>
<dbReference type="Gene3D" id="3.90.180.10">
    <property type="entry name" value="Medium-chain alcohol dehydrogenases, catalytic domain"/>
    <property type="match status" value="1"/>
</dbReference>
<organism evidence="6 7">
    <name type="scientific">Citrus x changshan-huyou</name>
    <dbReference type="NCBI Taxonomy" id="2935761"/>
    <lineage>
        <taxon>Eukaryota</taxon>
        <taxon>Viridiplantae</taxon>
        <taxon>Streptophyta</taxon>
        <taxon>Embryophyta</taxon>
        <taxon>Tracheophyta</taxon>
        <taxon>Spermatophyta</taxon>
        <taxon>Magnoliopsida</taxon>
        <taxon>eudicotyledons</taxon>
        <taxon>Gunneridae</taxon>
        <taxon>Pentapetalae</taxon>
        <taxon>rosids</taxon>
        <taxon>malvids</taxon>
        <taxon>Sapindales</taxon>
        <taxon>Rutaceae</taxon>
        <taxon>Aurantioideae</taxon>
        <taxon>Citrus</taxon>
    </lineage>
</organism>
<feature type="transmembrane region" description="Helical" evidence="5">
    <location>
        <begin position="92"/>
        <end position="113"/>
    </location>
</feature>
<sequence length="169" mass="18869">MLSIEWGKGNVKLIGIGGRTLKAAVFGGDQNKICLPILLDTCKNKELKLHQLLNHHVKLEEIGEAIQLLKQPDCVKYKNKSNALFGLMRKGLSLASFLSCGFTSGFGAAWLFMEVGCKGLRDWDRQEPFCLCTRGPISVRPEETFARLRYLLGGLRPMETVYLRLSLGL</sequence>
<dbReference type="PANTHER" id="PTHR43880:SF38">
    <property type="entry name" value="ALCOHOL DEHYDROGENASE-RELATED"/>
    <property type="match status" value="1"/>
</dbReference>
<name>A0AAP0M0B6_9ROSI</name>
<dbReference type="GO" id="GO:0005829">
    <property type="term" value="C:cytosol"/>
    <property type="evidence" value="ECO:0007669"/>
    <property type="project" value="TreeGrafter"/>
</dbReference>
<keyword evidence="5" id="KW-0472">Membrane</keyword>
<keyword evidence="5" id="KW-1133">Transmembrane helix</keyword>
<evidence type="ECO:0000313" key="6">
    <source>
        <dbReference type="EMBL" id="KAK9188244.1"/>
    </source>
</evidence>
<dbReference type="GO" id="GO:0046294">
    <property type="term" value="P:formaldehyde catabolic process"/>
    <property type="evidence" value="ECO:0007669"/>
    <property type="project" value="TreeGrafter"/>
</dbReference>
<evidence type="ECO:0000256" key="1">
    <source>
        <dbReference type="ARBA" id="ARBA00001947"/>
    </source>
</evidence>
<dbReference type="GO" id="GO:0008270">
    <property type="term" value="F:zinc ion binding"/>
    <property type="evidence" value="ECO:0007669"/>
    <property type="project" value="TreeGrafter"/>
</dbReference>
<keyword evidence="5" id="KW-0812">Transmembrane</keyword>
<comment type="subunit">
    <text evidence="2">Homodimer.</text>
</comment>
<comment type="cofactor">
    <cofactor evidence="1">
        <name>Zn(2+)</name>
        <dbReference type="ChEBI" id="CHEBI:29105"/>
    </cofactor>
</comment>
<dbReference type="AlphaFoldDB" id="A0AAP0M0B6"/>
<evidence type="ECO:0000313" key="7">
    <source>
        <dbReference type="Proteomes" id="UP001428341"/>
    </source>
</evidence>
<keyword evidence="4" id="KW-0862">Zinc</keyword>
<evidence type="ECO:0000256" key="2">
    <source>
        <dbReference type="ARBA" id="ARBA00011738"/>
    </source>
</evidence>
<dbReference type="Proteomes" id="UP001428341">
    <property type="component" value="Unassembled WGS sequence"/>
</dbReference>
<dbReference type="EMBL" id="JBCGBO010000007">
    <property type="protein sequence ID" value="KAK9188244.1"/>
    <property type="molecule type" value="Genomic_DNA"/>
</dbReference>
<reference evidence="6 7" key="1">
    <citation type="submission" date="2024-05" db="EMBL/GenBank/DDBJ databases">
        <title>Haplotype-resolved chromosome-level genome assembly of Huyou (Citrus changshanensis).</title>
        <authorList>
            <person name="Miao C."/>
            <person name="Chen W."/>
            <person name="Wu Y."/>
            <person name="Wang L."/>
            <person name="Zhao S."/>
            <person name="Grierson D."/>
            <person name="Xu C."/>
            <person name="Chen K."/>
        </authorList>
    </citation>
    <scope>NUCLEOTIDE SEQUENCE [LARGE SCALE GENOMIC DNA]</scope>
    <source>
        <strain evidence="6">01-14</strain>
        <tissue evidence="6">Leaf</tissue>
    </source>
</reference>
<keyword evidence="7" id="KW-1185">Reference proteome</keyword>
<evidence type="ECO:0000256" key="3">
    <source>
        <dbReference type="ARBA" id="ARBA00022723"/>
    </source>
</evidence>